<gene>
    <name evidence="2" type="ORF">BO80DRAFT_69616</name>
</gene>
<name>A0A395H0D3_9EURO</name>
<dbReference type="EMBL" id="KZ824437">
    <property type="protein sequence ID" value="RAL01070.1"/>
    <property type="molecule type" value="Genomic_DNA"/>
</dbReference>
<reference evidence="2 3" key="1">
    <citation type="submission" date="2018-02" db="EMBL/GenBank/DDBJ databases">
        <title>The genomes of Aspergillus section Nigri reveals drivers in fungal speciation.</title>
        <authorList>
            <consortium name="DOE Joint Genome Institute"/>
            <person name="Vesth T.C."/>
            <person name="Nybo J."/>
            <person name="Theobald S."/>
            <person name="Brandl J."/>
            <person name="Frisvad J.C."/>
            <person name="Nielsen K.F."/>
            <person name="Lyhne E.K."/>
            <person name="Kogle M.E."/>
            <person name="Kuo A."/>
            <person name="Riley R."/>
            <person name="Clum A."/>
            <person name="Nolan M."/>
            <person name="Lipzen A."/>
            <person name="Salamov A."/>
            <person name="Henrissat B."/>
            <person name="Wiebenga A."/>
            <person name="De vries R.P."/>
            <person name="Grigoriev I.V."/>
            <person name="Mortensen U.H."/>
            <person name="Andersen M.R."/>
            <person name="Baker S.E."/>
        </authorList>
    </citation>
    <scope>NUCLEOTIDE SEQUENCE [LARGE SCALE GENOMIC DNA]</scope>
    <source>
        <strain evidence="2 3">CBS 121593</strain>
    </source>
</reference>
<evidence type="ECO:0000256" key="1">
    <source>
        <dbReference type="SAM" id="Phobius"/>
    </source>
</evidence>
<keyword evidence="1" id="KW-0812">Transmembrane</keyword>
<dbReference type="Proteomes" id="UP000249402">
    <property type="component" value="Unassembled WGS sequence"/>
</dbReference>
<dbReference type="VEuPathDB" id="FungiDB:BO80DRAFT_69616"/>
<evidence type="ECO:0000313" key="3">
    <source>
        <dbReference type="Proteomes" id="UP000249402"/>
    </source>
</evidence>
<protein>
    <submittedName>
        <fullName evidence="2">Uncharacterized protein</fullName>
    </submittedName>
</protein>
<feature type="transmembrane region" description="Helical" evidence="1">
    <location>
        <begin position="22"/>
        <end position="45"/>
    </location>
</feature>
<organism evidence="2 3">
    <name type="scientific">Aspergillus ibericus CBS 121593</name>
    <dbReference type="NCBI Taxonomy" id="1448316"/>
    <lineage>
        <taxon>Eukaryota</taxon>
        <taxon>Fungi</taxon>
        <taxon>Dikarya</taxon>
        <taxon>Ascomycota</taxon>
        <taxon>Pezizomycotina</taxon>
        <taxon>Eurotiomycetes</taxon>
        <taxon>Eurotiomycetidae</taxon>
        <taxon>Eurotiales</taxon>
        <taxon>Aspergillaceae</taxon>
        <taxon>Aspergillus</taxon>
        <taxon>Aspergillus subgen. Circumdati</taxon>
    </lineage>
</organism>
<dbReference type="GeneID" id="37229584"/>
<proteinExistence type="predicted"/>
<keyword evidence="1" id="KW-0472">Membrane</keyword>
<sequence length="67" mass="7225">MVTTFQAEAPRQFLLSVKDTPIILNLGLGVVDLTGGAVVITFGSVKEYHVLKPLIFNSKSPPNQPCL</sequence>
<keyword evidence="3" id="KW-1185">Reference proteome</keyword>
<accession>A0A395H0D3</accession>
<keyword evidence="1" id="KW-1133">Transmembrane helix</keyword>
<dbReference type="AlphaFoldDB" id="A0A395H0D3"/>
<evidence type="ECO:0000313" key="2">
    <source>
        <dbReference type="EMBL" id="RAL01070.1"/>
    </source>
</evidence>
<dbReference type="RefSeq" id="XP_025575397.1">
    <property type="nucleotide sequence ID" value="XM_025724719.1"/>
</dbReference>